<dbReference type="InterPro" id="IPR018550">
    <property type="entry name" value="Lipid-A_deacylase-rel"/>
</dbReference>
<gene>
    <name evidence="1" type="ORF">MNBD_BACTEROID02-1587</name>
</gene>
<reference evidence="1" key="1">
    <citation type="submission" date="2018-06" db="EMBL/GenBank/DDBJ databases">
        <authorList>
            <person name="Zhirakovskaya E."/>
        </authorList>
    </citation>
    <scope>NUCLEOTIDE SEQUENCE</scope>
</reference>
<sequence length="346" mass="40252">VRLNYPKTGVSLSIIDFGNTEKVGKAYTIMPFMEFELHNRWRFLMGVGGSYMDTQYNLETNPFNKAITTKLNMSLRAFMYYNIFKNSKMNWRFGFGLIHHSNGHSRLPNQGLNSLLVSISSTIDSKSSHTNFKKPLSRPKKVNTHQAYFSTRFGFGQNVLSEIFNDKKPVYTVAFSAGKIINKTFKFGGGFYYRFYKHYYDYIKNNEALVVEEFPIFKTNPFGYASNFGLFGSVEILIDHFGFEFELGLNIHKPFYQIDWKLNAGYSFRNANNELVVTLGELDWYYEIKRTISSRIGLKYYFITNEKTPKHNLYLAAHINANFGQADFTELSLGYVYRAKLKEHKK</sequence>
<evidence type="ECO:0000313" key="1">
    <source>
        <dbReference type="EMBL" id="VAV84591.1"/>
    </source>
</evidence>
<dbReference type="Pfam" id="PF09411">
    <property type="entry name" value="PagL"/>
    <property type="match status" value="1"/>
</dbReference>
<protein>
    <recommendedName>
        <fullName evidence="2">Deacylase</fullName>
    </recommendedName>
</protein>
<organism evidence="1">
    <name type="scientific">hydrothermal vent metagenome</name>
    <dbReference type="NCBI Taxonomy" id="652676"/>
    <lineage>
        <taxon>unclassified sequences</taxon>
        <taxon>metagenomes</taxon>
        <taxon>ecological metagenomes</taxon>
    </lineage>
</organism>
<accession>A0A3B0QWQ4</accession>
<dbReference type="Gene3D" id="2.40.160.20">
    <property type="match status" value="1"/>
</dbReference>
<evidence type="ECO:0008006" key="2">
    <source>
        <dbReference type="Google" id="ProtNLM"/>
    </source>
</evidence>
<dbReference type="EMBL" id="UOEB01000171">
    <property type="protein sequence ID" value="VAV84591.1"/>
    <property type="molecule type" value="Genomic_DNA"/>
</dbReference>
<feature type="non-terminal residue" evidence="1">
    <location>
        <position position="1"/>
    </location>
</feature>
<dbReference type="AlphaFoldDB" id="A0A3B0QWQ4"/>
<proteinExistence type="predicted"/>
<name>A0A3B0QWQ4_9ZZZZ</name>